<evidence type="ECO:0000313" key="5">
    <source>
        <dbReference type="EMBL" id="EGO20425.1"/>
    </source>
</evidence>
<dbReference type="EMBL" id="GL945441">
    <property type="protein sequence ID" value="EGO20425.1"/>
    <property type="molecule type" value="Genomic_DNA"/>
</dbReference>
<gene>
    <name evidence="5" type="ORF">SERLADRAFT_442559</name>
</gene>
<keyword evidence="1" id="KW-0507">mRNA processing</keyword>
<dbReference type="OrthoDB" id="3047656at2759"/>
<evidence type="ECO:0000256" key="2">
    <source>
        <dbReference type="PROSITE-ProRule" id="PRU00047"/>
    </source>
</evidence>
<reference evidence="5" key="1">
    <citation type="submission" date="2011-04" db="EMBL/GenBank/DDBJ databases">
        <title>Evolution of plant cell wall degrading machinery underlies the functional diversity of forest fungi.</title>
        <authorList>
            <consortium name="US DOE Joint Genome Institute (JGI-PGF)"/>
            <person name="Eastwood D.C."/>
            <person name="Floudas D."/>
            <person name="Binder M."/>
            <person name="Majcherczyk A."/>
            <person name="Schneider P."/>
            <person name="Aerts A."/>
            <person name="Asiegbu F.O."/>
            <person name="Baker S.E."/>
            <person name="Barry K."/>
            <person name="Bendiksby M."/>
            <person name="Blumentritt M."/>
            <person name="Coutinho P.M."/>
            <person name="Cullen D."/>
            <person name="Cullen D."/>
            <person name="Gathman A."/>
            <person name="Goodell B."/>
            <person name="Henrissat B."/>
            <person name="Ihrmark K."/>
            <person name="Kauserud H."/>
            <person name="Kohler A."/>
            <person name="LaButti K."/>
            <person name="Lapidus A."/>
            <person name="Lavin J.L."/>
            <person name="Lee Y.-H."/>
            <person name="Lindquist E."/>
            <person name="Lilly W."/>
            <person name="Lucas S."/>
            <person name="Morin E."/>
            <person name="Murat C."/>
            <person name="Oguiza J.A."/>
            <person name="Park J."/>
            <person name="Pisabarro A.G."/>
            <person name="Riley R."/>
            <person name="Rosling A."/>
            <person name="Salamov A."/>
            <person name="Schmidt O."/>
            <person name="Schmutz J."/>
            <person name="Skrede I."/>
            <person name="Stenlid J."/>
            <person name="Wiebenga A."/>
            <person name="Xie X."/>
            <person name="Kues U."/>
            <person name="Hibbett D.S."/>
            <person name="Hoffmeister D."/>
            <person name="Hogberg N."/>
            <person name="Martin F."/>
            <person name="Grigoriev I.V."/>
            <person name="Watkinson S.C."/>
        </authorList>
    </citation>
    <scope>NUCLEOTIDE SEQUENCE</scope>
    <source>
        <strain evidence="5">S7.9</strain>
    </source>
</reference>
<dbReference type="InterPro" id="IPR001878">
    <property type="entry name" value="Znf_CCHC"/>
</dbReference>
<dbReference type="SMART" id="SM00343">
    <property type="entry name" value="ZnF_C2HC"/>
    <property type="match status" value="1"/>
</dbReference>
<proteinExistence type="predicted"/>
<name>F8P9U6_SERL9</name>
<dbReference type="InterPro" id="IPR036875">
    <property type="entry name" value="Znf_CCHC_sf"/>
</dbReference>
<protein>
    <recommendedName>
        <fullName evidence="4">CCHC-type domain-containing protein</fullName>
    </recommendedName>
</protein>
<dbReference type="Gene3D" id="4.10.60.10">
    <property type="entry name" value="Zinc finger, CCHC-type"/>
    <property type="match status" value="1"/>
</dbReference>
<feature type="domain" description="CCHC-type" evidence="4">
    <location>
        <begin position="129"/>
        <end position="144"/>
    </location>
</feature>
<keyword evidence="2" id="KW-0863">Zinc-finger</keyword>
<dbReference type="GeneID" id="18815749"/>
<evidence type="ECO:0000256" key="3">
    <source>
        <dbReference type="SAM" id="MobiDB-lite"/>
    </source>
</evidence>
<dbReference type="AlphaFoldDB" id="F8P9U6"/>
<dbReference type="Pfam" id="PF00098">
    <property type="entry name" value="zf-CCHC"/>
    <property type="match status" value="1"/>
</dbReference>
<keyword evidence="2" id="KW-0479">Metal-binding</keyword>
<organism>
    <name type="scientific">Serpula lacrymans var. lacrymans (strain S7.9)</name>
    <name type="common">Dry rot fungus</name>
    <dbReference type="NCBI Taxonomy" id="578457"/>
    <lineage>
        <taxon>Eukaryota</taxon>
        <taxon>Fungi</taxon>
        <taxon>Dikarya</taxon>
        <taxon>Basidiomycota</taxon>
        <taxon>Agaricomycotina</taxon>
        <taxon>Agaricomycetes</taxon>
        <taxon>Agaricomycetidae</taxon>
        <taxon>Boletales</taxon>
        <taxon>Coniophorineae</taxon>
        <taxon>Serpulaceae</taxon>
        <taxon>Serpula</taxon>
    </lineage>
</organism>
<dbReference type="SUPFAM" id="SSF57756">
    <property type="entry name" value="Retrovirus zinc finger-like domains"/>
    <property type="match status" value="1"/>
</dbReference>
<dbReference type="HOGENOM" id="CLU_011693_6_0_1"/>
<feature type="region of interest" description="Disordered" evidence="3">
    <location>
        <begin position="73"/>
        <end position="92"/>
    </location>
</feature>
<sequence>MRTDDFVTRFLALSIQRGLGNEHAVDLLEHNVALHIAEQLYVQDMRRDNLVDAAKEIRKIGRAQELYKMQFGGGSTTKNNYSQRHTGSSNQNNNHSYMFKLFGLKPGQGAPMDISAVQGGQMRRFKGNCYNCGQEGHMSRDCRNGVQAAQNQNKGRQVHQFKNKQSDNQLNTLASCLYDKIQAFFYDQQVNEMKAQGKEFGA</sequence>
<dbReference type="GO" id="GO:0006397">
    <property type="term" value="P:mRNA processing"/>
    <property type="evidence" value="ECO:0007669"/>
    <property type="project" value="UniProtKB-KW"/>
</dbReference>
<dbReference type="GO" id="GO:0008270">
    <property type="term" value="F:zinc ion binding"/>
    <property type="evidence" value="ECO:0007669"/>
    <property type="project" value="UniProtKB-KW"/>
</dbReference>
<dbReference type="RefSeq" id="XP_007323170.1">
    <property type="nucleotide sequence ID" value="XM_007323108.1"/>
</dbReference>
<dbReference type="KEGG" id="sla:SERLADRAFT_442559"/>
<evidence type="ECO:0000256" key="1">
    <source>
        <dbReference type="ARBA" id="ARBA00022664"/>
    </source>
</evidence>
<accession>F8P9U6</accession>
<dbReference type="PROSITE" id="PS50158">
    <property type="entry name" value="ZF_CCHC"/>
    <property type="match status" value="1"/>
</dbReference>
<feature type="compositionally biased region" description="Polar residues" evidence="3">
    <location>
        <begin position="76"/>
        <end position="92"/>
    </location>
</feature>
<keyword evidence="2" id="KW-0862">Zinc</keyword>
<dbReference type="Proteomes" id="UP000008064">
    <property type="component" value="Unassembled WGS sequence"/>
</dbReference>
<dbReference type="GO" id="GO:0003676">
    <property type="term" value="F:nucleic acid binding"/>
    <property type="evidence" value="ECO:0007669"/>
    <property type="project" value="InterPro"/>
</dbReference>
<evidence type="ECO:0000259" key="4">
    <source>
        <dbReference type="PROSITE" id="PS50158"/>
    </source>
</evidence>